<gene>
    <name evidence="1" type="ORF">B4U79_01136</name>
    <name evidence="2" type="ORF">B4U79_07719</name>
</gene>
<comment type="caution">
    <text evidence="2">The sequence shown here is derived from an EMBL/GenBank/DDBJ whole genome shotgun (WGS) entry which is preliminary data.</text>
</comment>
<dbReference type="CDD" id="cd16018">
    <property type="entry name" value="Enpp"/>
    <property type="match status" value="1"/>
</dbReference>
<organism evidence="2 3">
    <name type="scientific">Dinothrombium tinctorium</name>
    <dbReference type="NCBI Taxonomy" id="1965070"/>
    <lineage>
        <taxon>Eukaryota</taxon>
        <taxon>Metazoa</taxon>
        <taxon>Ecdysozoa</taxon>
        <taxon>Arthropoda</taxon>
        <taxon>Chelicerata</taxon>
        <taxon>Arachnida</taxon>
        <taxon>Acari</taxon>
        <taxon>Acariformes</taxon>
        <taxon>Trombidiformes</taxon>
        <taxon>Prostigmata</taxon>
        <taxon>Anystina</taxon>
        <taxon>Parasitengona</taxon>
        <taxon>Trombidioidea</taxon>
        <taxon>Trombidiidae</taxon>
        <taxon>Dinothrombium</taxon>
    </lineage>
</organism>
<feature type="non-terminal residue" evidence="2">
    <location>
        <position position="1"/>
    </location>
</feature>
<keyword evidence="3" id="KW-1185">Reference proteome</keyword>
<dbReference type="InterPro" id="IPR017850">
    <property type="entry name" value="Alkaline_phosphatase_core_sf"/>
</dbReference>
<dbReference type="PANTHER" id="PTHR10151">
    <property type="entry name" value="ECTONUCLEOTIDE PYROPHOSPHATASE/PHOSPHODIESTERASE"/>
    <property type="match status" value="1"/>
</dbReference>
<accession>A0A443R9G6</accession>
<dbReference type="AlphaFoldDB" id="A0A443R9G6"/>
<name>A0A443R9G6_9ACAR</name>
<sequence>DQLMPREKPQLVVLSFDGFRYDYINKYSTPNFDSIAENGVYAPLGYLSTFSTKTFSTHWTIATGLFEESHGIIDNTFYDPILNETFERGMNFQRFFGGEPIWVTAKKQAKRANIIHWPGSSVNFSGITPDFYFEKYSKEPTLEARLNKILKWIDDGVDLSMSYFYQPDLAGHKHGVFSKAVKEEVSKVDEILGNFLKELSKTNRRRNVNLIVLADHGMANVTGEKHTIIALKDYLNFDEEVEMVPQYGPVGSVLPKLGKLDIVYQKLKNAHPNMTVYLKPDIPERFHYRNNPRIMPIVAIADEGFVIQKDHRKPKKIGWHGYDNKYLSMHPIFFAQGPSFKTNYQVKPFDAVNLYSLFCNLLKINPAPNNGSLTSVQDMLKDRSFRLKFPLNFLPLQNAF</sequence>
<evidence type="ECO:0000313" key="3">
    <source>
        <dbReference type="Proteomes" id="UP000285301"/>
    </source>
</evidence>
<reference evidence="2" key="2">
    <citation type="submission" date="2018-11" db="EMBL/GenBank/DDBJ databases">
        <title>Trombidioid mite genomics.</title>
        <authorList>
            <person name="Dong X."/>
        </authorList>
    </citation>
    <scope>NUCLEOTIDE SEQUENCE</scope>
    <source>
        <strain evidence="2">UoL-WK</strain>
    </source>
</reference>
<dbReference type="Gene3D" id="3.30.1360.180">
    <property type="match status" value="1"/>
</dbReference>
<evidence type="ECO:0000313" key="1">
    <source>
        <dbReference type="EMBL" id="RWS09331.1"/>
    </source>
</evidence>
<dbReference type="InterPro" id="IPR002591">
    <property type="entry name" value="Phosphodiest/P_Trfase"/>
</dbReference>
<dbReference type="Gene3D" id="3.40.720.10">
    <property type="entry name" value="Alkaline Phosphatase, subunit A"/>
    <property type="match status" value="1"/>
</dbReference>
<dbReference type="EMBL" id="NCKU01002561">
    <property type="protein sequence ID" value="RWS09331.1"/>
    <property type="molecule type" value="Genomic_DNA"/>
</dbReference>
<dbReference type="SUPFAM" id="SSF53649">
    <property type="entry name" value="Alkaline phosphatase-like"/>
    <property type="match status" value="1"/>
</dbReference>
<dbReference type="EMBL" id="NCKU01001522">
    <property type="protein sequence ID" value="RWS11921.1"/>
    <property type="molecule type" value="Genomic_DNA"/>
</dbReference>
<dbReference type="STRING" id="1965070.A0A443R9G6"/>
<proteinExistence type="predicted"/>
<reference evidence="2 3" key="1">
    <citation type="journal article" date="2018" name="Gigascience">
        <title>Genomes of trombidid mites reveal novel predicted allergens and laterally-transferred genes associated with secondary metabolism.</title>
        <authorList>
            <person name="Dong X."/>
            <person name="Chaisiri K."/>
            <person name="Xia D."/>
            <person name="Armstrong S.D."/>
            <person name="Fang Y."/>
            <person name="Donnelly M.J."/>
            <person name="Kadowaki T."/>
            <person name="McGarry J.W."/>
            <person name="Darby A.C."/>
            <person name="Makepeace B.L."/>
        </authorList>
    </citation>
    <scope>NUCLEOTIDE SEQUENCE [LARGE SCALE GENOMIC DNA]</scope>
    <source>
        <strain evidence="2">UoL-WK</strain>
    </source>
</reference>
<dbReference type="Pfam" id="PF01663">
    <property type="entry name" value="Phosphodiest"/>
    <property type="match status" value="1"/>
</dbReference>
<protein>
    <submittedName>
        <fullName evidence="2">Ectonucleotide pyrophosphatase/phosphodiesterase family member 5-like protein</fullName>
    </submittedName>
</protein>
<dbReference type="PANTHER" id="PTHR10151:SF120">
    <property type="entry name" value="BIS(5'-ADENOSYL)-TRIPHOSPHATASE"/>
    <property type="match status" value="1"/>
</dbReference>
<dbReference type="GO" id="GO:0016787">
    <property type="term" value="F:hydrolase activity"/>
    <property type="evidence" value="ECO:0007669"/>
    <property type="project" value="UniProtKB-ARBA"/>
</dbReference>
<dbReference type="Proteomes" id="UP000285301">
    <property type="component" value="Unassembled WGS sequence"/>
</dbReference>
<dbReference type="OrthoDB" id="415411at2759"/>
<evidence type="ECO:0000313" key="2">
    <source>
        <dbReference type="EMBL" id="RWS11921.1"/>
    </source>
</evidence>